<dbReference type="EMBL" id="NBNE01002864">
    <property type="protein sequence ID" value="OWZ09233.1"/>
    <property type="molecule type" value="Genomic_DNA"/>
</dbReference>
<feature type="compositionally biased region" description="Polar residues" evidence="1">
    <location>
        <begin position="41"/>
        <end position="54"/>
    </location>
</feature>
<evidence type="ECO:0000256" key="1">
    <source>
        <dbReference type="SAM" id="MobiDB-lite"/>
    </source>
</evidence>
<proteinExistence type="predicted"/>
<sequence>MSSPSMNFTTLPRESEIIAAKNNLLREEVRLSVAPRKLGSHTPSNSHSRSGALNTTDKSALSAFVRERQLGLAETVRIYRNETSQDSRPNKALDPSRLKVLLKGYPHLSVLLDIARHGISPVWYNSNRQTSVHPTITFLLLTTKRQLYGALARAKPAVTSVLWMLALWICGRTCTAVRLEQ</sequence>
<gene>
    <name evidence="2" type="ORF">PHMEG_00018094</name>
</gene>
<dbReference type="AlphaFoldDB" id="A0A225VUX8"/>
<protein>
    <submittedName>
        <fullName evidence="2">Uncharacterized protein</fullName>
    </submittedName>
</protein>
<comment type="caution">
    <text evidence="2">The sequence shown here is derived from an EMBL/GenBank/DDBJ whole genome shotgun (WGS) entry which is preliminary data.</text>
</comment>
<dbReference type="Proteomes" id="UP000198211">
    <property type="component" value="Unassembled WGS sequence"/>
</dbReference>
<evidence type="ECO:0000313" key="2">
    <source>
        <dbReference type="EMBL" id="OWZ09233.1"/>
    </source>
</evidence>
<keyword evidence="3" id="KW-1185">Reference proteome</keyword>
<feature type="region of interest" description="Disordered" evidence="1">
    <location>
        <begin position="35"/>
        <end position="54"/>
    </location>
</feature>
<reference evidence="3" key="1">
    <citation type="submission" date="2017-03" db="EMBL/GenBank/DDBJ databases">
        <title>Phytopthora megakarya and P. palmivora, two closely related causual agents of cacao black pod achieved similar genome size and gene model numbers by different mechanisms.</title>
        <authorList>
            <person name="Ali S."/>
            <person name="Shao J."/>
            <person name="Larry D.J."/>
            <person name="Kronmiller B."/>
            <person name="Shen D."/>
            <person name="Strem M.D."/>
            <person name="Melnick R.L."/>
            <person name="Guiltinan M.J."/>
            <person name="Tyler B.M."/>
            <person name="Meinhardt L.W."/>
            <person name="Bailey B.A."/>
        </authorList>
    </citation>
    <scope>NUCLEOTIDE SEQUENCE [LARGE SCALE GENOMIC DNA]</scope>
    <source>
        <strain evidence="3">zdho120</strain>
    </source>
</reference>
<evidence type="ECO:0000313" key="3">
    <source>
        <dbReference type="Proteomes" id="UP000198211"/>
    </source>
</evidence>
<accession>A0A225VUX8</accession>
<name>A0A225VUX8_9STRA</name>
<organism evidence="2 3">
    <name type="scientific">Phytophthora megakarya</name>
    <dbReference type="NCBI Taxonomy" id="4795"/>
    <lineage>
        <taxon>Eukaryota</taxon>
        <taxon>Sar</taxon>
        <taxon>Stramenopiles</taxon>
        <taxon>Oomycota</taxon>
        <taxon>Peronosporomycetes</taxon>
        <taxon>Peronosporales</taxon>
        <taxon>Peronosporaceae</taxon>
        <taxon>Phytophthora</taxon>
    </lineage>
</organism>